<comment type="subcellular location">
    <subcellularLocation>
        <location evidence="12">Cell membrane</location>
        <topology evidence="12">Multi-pass membrane protein</topology>
    </subcellularLocation>
    <subcellularLocation>
        <location evidence="12">Bacterial flagellum basal body</location>
    </subcellularLocation>
</comment>
<gene>
    <name evidence="12 13" type="primary">fliP</name>
    <name evidence="13" type="ORF">G3M78_08590</name>
</gene>
<comment type="similarity">
    <text evidence="1 12">Belongs to the FliP/MopC/SpaP family.</text>
</comment>
<feature type="transmembrane region" description="Helical" evidence="12">
    <location>
        <begin position="235"/>
        <end position="255"/>
    </location>
</feature>
<dbReference type="GO" id="GO:0009425">
    <property type="term" value="C:bacterial-type flagellum basal body"/>
    <property type="evidence" value="ECO:0007669"/>
    <property type="project" value="UniProtKB-SubCell"/>
</dbReference>
<dbReference type="GO" id="GO:0009306">
    <property type="term" value="P:protein secretion"/>
    <property type="evidence" value="ECO:0007669"/>
    <property type="project" value="UniProtKB-UniRule"/>
</dbReference>
<evidence type="ECO:0000256" key="6">
    <source>
        <dbReference type="ARBA" id="ARBA00022795"/>
    </source>
</evidence>
<evidence type="ECO:0000256" key="2">
    <source>
        <dbReference type="ARBA" id="ARBA00021714"/>
    </source>
</evidence>
<keyword evidence="3 12" id="KW-0813">Transport</keyword>
<dbReference type="InterPro" id="IPR005838">
    <property type="entry name" value="T3SS_IM_P"/>
</dbReference>
<name>A0A7T0C2N8_9BACT</name>
<keyword evidence="13" id="KW-0966">Cell projection</keyword>
<dbReference type="PROSITE" id="PS01061">
    <property type="entry name" value="FLIP_2"/>
    <property type="match status" value="1"/>
</dbReference>
<accession>A0A7T0C2N8</accession>
<organism evidence="13 14">
    <name type="scientific">Candidatus Nitrohelix vancouverensis</name>
    <dbReference type="NCBI Taxonomy" id="2705534"/>
    <lineage>
        <taxon>Bacteria</taxon>
        <taxon>Pseudomonadati</taxon>
        <taxon>Nitrospinota/Tectimicrobiota group</taxon>
        <taxon>Nitrospinota</taxon>
        <taxon>Nitrospinia</taxon>
        <taxon>Nitrospinales</taxon>
        <taxon>Nitrospinaceae</taxon>
        <taxon>Candidatus Nitrohelix</taxon>
    </lineage>
</organism>
<feature type="transmembrane region" description="Helical" evidence="12">
    <location>
        <begin position="96"/>
        <end position="116"/>
    </location>
</feature>
<keyword evidence="6 12" id="KW-1005">Bacterial flagellum biogenesis</keyword>
<dbReference type="PROSITE" id="PS01060">
    <property type="entry name" value="FLIP_1"/>
    <property type="match status" value="1"/>
</dbReference>
<reference evidence="14" key="1">
    <citation type="submission" date="2020-02" db="EMBL/GenBank/DDBJ databases">
        <title>Genomic and physiological characterization of two novel Nitrospinaceae genera.</title>
        <authorList>
            <person name="Mueller A.J."/>
            <person name="Jung M.-Y."/>
            <person name="Strachan C.R."/>
            <person name="Herbold C.W."/>
            <person name="Kirkegaard R.H."/>
            <person name="Daims H."/>
        </authorList>
    </citation>
    <scope>NUCLEOTIDE SEQUENCE [LARGE SCALE GENOMIC DNA]</scope>
</reference>
<evidence type="ECO:0000313" key="13">
    <source>
        <dbReference type="EMBL" id="QPJ65444.1"/>
    </source>
</evidence>
<dbReference type="PRINTS" id="PR01302">
    <property type="entry name" value="TYPE3IMPPROT"/>
</dbReference>
<protein>
    <recommendedName>
        <fullName evidence="2 12">Flagellar biosynthetic protein FliP</fullName>
    </recommendedName>
</protein>
<evidence type="ECO:0000256" key="5">
    <source>
        <dbReference type="ARBA" id="ARBA00022692"/>
    </source>
</evidence>
<dbReference type="AlphaFoldDB" id="A0A7T0C2N8"/>
<keyword evidence="11 12" id="KW-1006">Bacterial flagellum protein export</keyword>
<dbReference type="PANTHER" id="PTHR30587">
    <property type="entry name" value="FLAGELLAR BIOSYNTHETIC PROTEIN FLIP"/>
    <property type="match status" value="1"/>
</dbReference>
<evidence type="ECO:0000256" key="10">
    <source>
        <dbReference type="ARBA" id="ARBA00023143"/>
    </source>
</evidence>
<proteinExistence type="inferred from homology"/>
<dbReference type="Proteomes" id="UP000594464">
    <property type="component" value="Chromosome"/>
</dbReference>
<sequence>MNPVTKKYVAAILFAAGLFIAFSATQGWAMPMPTVQIGFEDSEGPEKVSSALQIMILLTVLTLAPSILIMTTAFSRIIIVLSFLRQAMGTQQTPPTQVLIGLALFLTMFVMSPVWMEINEKALQPFLEEQMSQTEAMEVAAAPLKRFMMAQTREKDLALFLQMSESSDQGKDVPAEITLQALIPAFIISELKTAFQIGFMIYIPFLILDMVVASILLSMGMMMLPPVLISLPFKLMLFVMVDGWYLTVGSLMQSFG</sequence>
<keyword evidence="9 12" id="KW-0472">Membrane</keyword>
<dbReference type="KEGG" id="nva:G3M78_08590"/>
<evidence type="ECO:0000256" key="9">
    <source>
        <dbReference type="ARBA" id="ARBA00023136"/>
    </source>
</evidence>
<evidence type="ECO:0000313" key="14">
    <source>
        <dbReference type="Proteomes" id="UP000594464"/>
    </source>
</evidence>
<keyword evidence="10" id="KW-0975">Bacterial flagellum</keyword>
<keyword evidence="13" id="KW-0282">Flagellum</keyword>
<keyword evidence="7 12" id="KW-0653">Protein transport</keyword>
<dbReference type="EMBL" id="CP048620">
    <property type="protein sequence ID" value="QPJ65444.1"/>
    <property type="molecule type" value="Genomic_DNA"/>
</dbReference>
<comment type="function">
    <text evidence="12">Plays a role in the flagellum-specific transport system.</text>
</comment>
<keyword evidence="8 12" id="KW-1133">Transmembrane helix</keyword>
<dbReference type="GO" id="GO:0005886">
    <property type="term" value="C:plasma membrane"/>
    <property type="evidence" value="ECO:0007669"/>
    <property type="project" value="UniProtKB-SubCell"/>
</dbReference>
<dbReference type="GO" id="GO:0044781">
    <property type="term" value="P:bacterial-type flagellum organization"/>
    <property type="evidence" value="ECO:0007669"/>
    <property type="project" value="UniProtKB-UniRule"/>
</dbReference>
<dbReference type="NCBIfam" id="TIGR01103">
    <property type="entry name" value="fliP"/>
    <property type="match status" value="1"/>
</dbReference>
<evidence type="ECO:0000256" key="3">
    <source>
        <dbReference type="ARBA" id="ARBA00022448"/>
    </source>
</evidence>
<evidence type="ECO:0000256" key="1">
    <source>
        <dbReference type="ARBA" id="ARBA00006257"/>
    </source>
</evidence>
<keyword evidence="5 12" id="KW-0812">Transmembrane</keyword>
<evidence type="ECO:0000256" key="11">
    <source>
        <dbReference type="ARBA" id="ARBA00023225"/>
    </source>
</evidence>
<keyword evidence="13" id="KW-0969">Cilium</keyword>
<dbReference type="PANTHER" id="PTHR30587:SF0">
    <property type="entry name" value="FLAGELLAR BIOSYNTHETIC PROTEIN FLIP"/>
    <property type="match status" value="1"/>
</dbReference>
<feature type="transmembrane region" description="Helical" evidence="12">
    <location>
        <begin position="199"/>
        <end position="223"/>
    </location>
</feature>
<evidence type="ECO:0000256" key="12">
    <source>
        <dbReference type="RuleBase" id="RU362069"/>
    </source>
</evidence>
<dbReference type="InterPro" id="IPR005837">
    <property type="entry name" value="FliP"/>
</dbReference>
<dbReference type="PRINTS" id="PR00951">
    <property type="entry name" value="FLGBIOSNFLIP"/>
</dbReference>
<feature type="transmembrane region" description="Helical" evidence="12">
    <location>
        <begin position="51"/>
        <end position="84"/>
    </location>
</feature>
<evidence type="ECO:0000256" key="7">
    <source>
        <dbReference type="ARBA" id="ARBA00022927"/>
    </source>
</evidence>
<keyword evidence="4 12" id="KW-1003">Cell membrane</keyword>
<evidence type="ECO:0000256" key="4">
    <source>
        <dbReference type="ARBA" id="ARBA00022475"/>
    </source>
</evidence>
<dbReference type="NCBIfam" id="NF009438">
    <property type="entry name" value="PRK12797.1"/>
    <property type="match status" value="1"/>
</dbReference>
<evidence type="ECO:0000256" key="8">
    <source>
        <dbReference type="ARBA" id="ARBA00022989"/>
    </source>
</evidence>
<dbReference type="Pfam" id="PF00813">
    <property type="entry name" value="FliP"/>
    <property type="match status" value="1"/>
</dbReference>